<evidence type="ECO:0000256" key="6">
    <source>
        <dbReference type="SAM" id="Phobius"/>
    </source>
</evidence>
<keyword evidence="4 6" id="KW-1133">Transmembrane helix</keyword>
<feature type="transmembrane region" description="Helical" evidence="6">
    <location>
        <begin position="47"/>
        <end position="68"/>
    </location>
</feature>
<sequence length="245" mass="27759">MEKFILFMVLLNCALLSGNLYMHLFLISLISIGFLTHGIDLIKLLRLIALPSGFIVLGSISIAFSLHADPENSLFCFDSMGLCIGLETAGLHKALDLFFKAMAAVMALNYLILSCSLSELNDIGRKLKIPLILRELFVLTYRYISLLFTFTGQVHIAQRNRLGYARRKQSILSVGMLFSSAFIKSLLFSDRSLEALQSRGYHGEFYFRQQKEVLRLKQVLSMLVFGILLLFLDNYSNLFDLISHI</sequence>
<keyword evidence="2" id="KW-1003">Cell membrane</keyword>
<feature type="transmembrane region" description="Helical" evidence="6">
    <location>
        <begin position="170"/>
        <end position="189"/>
    </location>
</feature>
<comment type="subcellular location">
    <subcellularLocation>
        <location evidence="1">Cell membrane</location>
        <topology evidence="1">Multi-pass membrane protein</topology>
    </subcellularLocation>
</comment>
<feature type="transmembrane region" description="Helical" evidence="6">
    <location>
        <begin position="132"/>
        <end position="150"/>
    </location>
</feature>
<evidence type="ECO:0000256" key="3">
    <source>
        <dbReference type="ARBA" id="ARBA00022692"/>
    </source>
</evidence>
<dbReference type="EMBL" id="QTZN02000035">
    <property type="protein sequence ID" value="MVB08126.1"/>
    <property type="molecule type" value="Genomic_DNA"/>
</dbReference>
<dbReference type="RefSeq" id="WP_156196441.1">
    <property type="nucleotide sequence ID" value="NZ_QTZN02000035.1"/>
</dbReference>
<dbReference type="PANTHER" id="PTHR43723:SF1">
    <property type="entry name" value="COBALT TRANSPORT PROTEIN CBIQ"/>
    <property type="match status" value="1"/>
</dbReference>
<organism evidence="7 10">
    <name type="scientific">Labilibaculum euxinus</name>
    <dbReference type="NCBI Taxonomy" id="2686357"/>
    <lineage>
        <taxon>Bacteria</taxon>
        <taxon>Pseudomonadati</taxon>
        <taxon>Bacteroidota</taxon>
        <taxon>Bacteroidia</taxon>
        <taxon>Marinilabiliales</taxon>
        <taxon>Marinifilaceae</taxon>
        <taxon>Labilibaculum</taxon>
    </lineage>
</organism>
<keyword evidence="5 6" id="KW-0472">Membrane</keyword>
<dbReference type="PANTHER" id="PTHR43723">
    <property type="entry name" value="COBALT TRANSPORT PROTEIN CBIQ"/>
    <property type="match status" value="1"/>
</dbReference>
<feature type="transmembrane region" description="Helical" evidence="6">
    <location>
        <begin position="214"/>
        <end position="232"/>
    </location>
</feature>
<reference evidence="8 9" key="1">
    <citation type="submission" date="2019-11" db="EMBL/GenBank/DDBJ databases">
        <title>Draft genome sequence of Labilibaculum sp. strain SYP isolated from Black Sea.</title>
        <authorList>
            <person name="Yadav S."/>
            <person name="Villanueva L."/>
        </authorList>
    </citation>
    <scope>NUCLEOTIDE SEQUENCE [LARGE SCALE GENOMIC DNA]</scope>
    <source>
        <strain evidence="8 9">44</strain>
    </source>
</reference>
<evidence type="ECO:0000313" key="10">
    <source>
        <dbReference type="Proteomes" id="UP000462449"/>
    </source>
</evidence>
<keyword evidence="3 6" id="KW-0812">Transmembrane</keyword>
<dbReference type="Proteomes" id="UP000285951">
    <property type="component" value="Unassembled WGS sequence"/>
</dbReference>
<evidence type="ECO:0000256" key="1">
    <source>
        <dbReference type="ARBA" id="ARBA00004651"/>
    </source>
</evidence>
<dbReference type="EMBL" id="WOTW01000035">
    <property type="protein sequence ID" value="MUP38921.1"/>
    <property type="molecule type" value="Genomic_DNA"/>
</dbReference>
<evidence type="ECO:0000256" key="5">
    <source>
        <dbReference type="ARBA" id="ARBA00023136"/>
    </source>
</evidence>
<evidence type="ECO:0000313" key="7">
    <source>
        <dbReference type="EMBL" id="MUP38921.1"/>
    </source>
</evidence>
<dbReference type="Proteomes" id="UP000462449">
    <property type="component" value="Unassembled WGS sequence"/>
</dbReference>
<protein>
    <submittedName>
        <fullName evidence="7">Cobalt ECF transporter T component CbiQ</fullName>
    </submittedName>
</protein>
<dbReference type="Pfam" id="PF02361">
    <property type="entry name" value="CbiQ"/>
    <property type="match status" value="1"/>
</dbReference>
<evidence type="ECO:0000256" key="4">
    <source>
        <dbReference type="ARBA" id="ARBA00022989"/>
    </source>
</evidence>
<dbReference type="GO" id="GO:0006824">
    <property type="term" value="P:cobalt ion transport"/>
    <property type="evidence" value="ECO:0007669"/>
    <property type="project" value="InterPro"/>
</dbReference>
<dbReference type="InterPro" id="IPR052770">
    <property type="entry name" value="Cobalt_transport_CbiQ"/>
</dbReference>
<evidence type="ECO:0000313" key="8">
    <source>
        <dbReference type="EMBL" id="MVB08126.1"/>
    </source>
</evidence>
<keyword evidence="9" id="KW-1185">Reference proteome</keyword>
<dbReference type="GO" id="GO:0043190">
    <property type="term" value="C:ATP-binding cassette (ABC) transporter complex"/>
    <property type="evidence" value="ECO:0007669"/>
    <property type="project" value="InterPro"/>
</dbReference>
<comment type="caution">
    <text evidence="7">The sequence shown here is derived from an EMBL/GenBank/DDBJ whole genome shotgun (WGS) entry which is preliminary data.</text>
</comment>
<gene>
    <name evidence="7" type="primary">cbiQ</name>
    <name evidence="8" type="ORF">DWB62_013965</name>
    <name evidence="7" type="ORF">GNY23_13965</name>
</gene>
<accession>A0A7M4D8E2</accession>
<feature type="transmembrane region" description="Helical" evidence="6">
    <location>
        <begin position="97"/>
        <end position="120"/>
    </location>
</feature>
<evidence type="ECO:0000256" key="2">
    <source>
        <dbReference type="ARBA" id="ARBA00022475"/>
    </source>
</evidence>
<dbReference type="AlphaFoldDB" id="A0A7M4D8E2"/>
<dbReference type="OrthoDB" id="1116100at2"/>
<name>A0A7M4D8E2_9BACT</name>
<reference evidence="7 10" key="2">
    <citation type="submission" date="2019-12" db="EMBL/GenBank/DDBJ databases">
        <title>Draft genome sequence of Labilibaculum sp. strain 44 isolated from deep waters of Black Sea.</title>
        <authorList>
            <person name="Yadav S."/>
            <person name="Villanueva L."/>
        </authorList>
    </citation>
    <scope>NUCLEOTIDE SEQUENCE [LARGE SCALE GENOMIC DNA]</scope>
    <source>
        <strain evidence="7 10">44</strain>
    </source>
</reference>
<dbReference type="NCBIfam" id="TIGR02454">
    <property type="entry name" value="ECF_T_CbiQ"/>
    <property type="match status" value="1"/>
</dbReference>
<feature type="transmembrane region" description="Helical" evidence="6">
    <location>
        <begin position="6"/>
        <end position="35"/>
    </location>
</feature>
<dbReference type="InterPro" id="IPR012809">
    <property type="entry name" value="ECF_CbiQ"/>
</dbReference>
<evidence type="ECO:0000313" key="9">
    <source>
        <dbReference type="Proteomes" id="UP000285951"/>
    </source>
</evidence>
<dbReference type="CDD" id="cd16914">
    <property type="entry name" value="EcfT"/>
    <property type="match status" value="1"/>
</dbReference>
<proteinExistence type="predicted"/>
<dbReference type="InterPro" id="IPR003339">
    <property type="entry name" value="ABC/ECF_trnsptr_transmembrane"/>
</dbReference>